<dbReference type="EMBL" id="CP000721">
    <property type="protein sequence ID" value="ABR35956.1"/>
    <property type="molecule type" value="Genomic_DNA"/>
</dbReference>
<reference evidence="2 3" key="1">
    <citation type="submission" date="2007-06" db="EMBL/GenBank/DDBJ databases">
        <title>Complete sequence of Clostridium beijerinckii NCIMB 8052.</title>
        <authorList>
            <consortium name="US DOE Joint Genome Institute"/>
            <person name="Copeland A."/>
            <person name="Lucas S."/>
            <person name="Lapidus A."/>
            <person name="Barry K."/>
            <person name="Detter J.C."/>
            <person name="Glavina del Rio T."/>
            <person name="Hammon N."/>
            <person name="Israni S."/>
            <person name="Dalin E."/>
            <person name="Tice H."/>
            <person name="Pitluck S."/>
            <person name="Sims D."/>
            <person name="Brettin T."/>
            <person name="Bruce D."/>
            <person name="Tapia R."/>
            <person name="Brainard J."/>
            <person name="Schmutz J."/>
            <person name="Larimer F."/>
            <person name="Land M."/>
            <person name="Hauser L."/>
            <person name="Kyrpides N."/>
            <person name="Mikhailova N."/>
            <person name="Bennet G."/>
            <person name="Cann I."/>
            <person name="Chen J.-S."/>
            <person name="Contreras A.L."/>
            <person name="Jones D."/>
            <person name="Kashket E."/>
            <person name="Mitchell W."/>
            <person name="Stoddard S."/>
            <person name="Schwarz W."/>
            <person name="Qureshi N."/>
            <person name="Young M."/>
            <person name="Shi Z."/>
            <person name="Ezeji T."/>
            <person name="White B."/>
            <person name="Blaschek H."/>
            <person name="Richardson P."/>
        </authorList>
    </citation>
    <scope>NUCLEOTIDE SEQUENCE [LARGE SCALE GENOMIC DNA]</scope>
    <source>
        <strain evidence="3">ATCC 51743 / NCIMB 8052</strain>
    </source>
</reference>
<name>A6M026_CLOB8</name>
<keyword evidence="1" id="KW-0472">Membrane</keyword>
<evidence type="ECO:0000256" key="1">
    <source>
        <dbReference type="SAM" id="Phobius"/>
    </source>
</evidence>
<protein>
    <recommendedName>
        <fullName evidence="4">DUF3784 domain-containing protein</fullName>
    </recommendedName>
</protein>
<dbReference type="Proteomes" id="UP000000565">
    <property type="component" value="Chromosome"/>
</dbReference>
<reference evidence="2 3" key="3">
    <citation type="journal article" date="2012" name="BMC Genomics">
        <title>Genome-wide dynamic transcriptional profiling in clostridium beijerinckii NCIMB 8052 using single-nucleotide resolution RNA-Seq.</title>
        <authorList>
            <person name="Wang Y."/>
            <person name="Li X."/>
            <person name="Mao Y."/>
            <person name="Blaschek H.P."/>
        </authorList>
    </citation>
    <scope>NUCLEOTIDE SEQUENCE [LARGE SCALE GENOMIC DNA]</scope>
    <source>
        <strain evidence="3">ATCC 51743 / NCIMB 8052</strain>
    </source>
</reference>
<organism evidence="2 3">
    <name type="scientific">Clostridium beijerinckii (strain ATCC 51743 / NCIMB 8052)</name>
    <name type="common">Clostridium acetobutylicum</name>
    <dbReference type="NCBI Taxonomy" id="290402"/>
    <lineage>
        <taxon>Bacteria</taxon>
        <taxon>Bacillati</taxon>
        <taxon>Bacillota</taxon>
        <taxon>Clostridia</taxon>
        <taxon>Eubacteriales</taxon>
        <taxon>Clostridiaceae</taxon>
        <taxon>Clostridium</taxon>
    </lineage>
</organism>
<dbReference type="InterPro" id="IPR017259">
    <property type="entry name" value="UCP037672"/>
</dbReference>
<evidence type="ECO:0000313" key="2">
    <source>
        <dbReference type="EMBL" id="ABR35956.1"/>
    </source>
</evidence>
<gene>
    <name evidence="2" type="ordered locus">Cbei_3841</name>
</gene>
<accession>A6M026</accession>
<reference evidence="2 3" key="2">
    <citation type="journal article" date="2011" name="BMC Genomics">
        <title>Single-nucleotide resolution analysis of the transcriptome structure of Clostridium beijerinckii NCIMB 8052 using RNA-Seq.</title>
        <authorList>
            <person name="Wang Y."/>
            <person name="Li X."/>
            <person name="Mao Y."/>
            <person name="Blaschek H.P."/>
        </authorList>
    </citation>
    <scope>NUCLEOTIDE SEQUENCE [LARGE SCALE GENOMIC DNA]</scope>
    <source>
        <strain evidence="3">ATCC 51743 / NCIMB 8052</strain>
    </source>
</reference>
<sequence length="112" mass="13506">MRRWKMMIIGFIMSAIFGLLGMVFMIFKDKACILISGYNLKTKKEREKYDKVRLSKDERNFCFTCSIIYLIGAIASIFWGKLCFWITFLVWLIYLFKNIHFNPEKAFDKYKR</sequence>
<evidence type="ECO:0000313" key="3">
    <source>
        <dbReference type="Proteomes" id="UP000000565"/>
    </source>
</evidence>
<keyword evidence="1" id="KW-0812">Transmembrane</keyword>
<feature type="transmembrane region" description="Helical" evidence="1">
    <location>
        <begin position="6"/>
        <end position="27"/>
    </location>
</feature>
<dbReference type="AlphaFoldDB" id="A6M026"/>
<dbReference type="KEGG" id="cbe:Cbei_3841"/>
<dbReference type="eggNOG" id="ENOG5032RPI">
    <property type="taxonomic scope" value="Bacteria"/>
</dbReference>
<dbReference type="HOGENOM" id="CLU_149945_0_0_9"/>
<proteinExistence type="predicted"/>
<dbReference type="Pfam" id="PF12650">
    <property type="entry name" value="DUF3784"/>
    <property type="match status" value="1"/>
</dbReference>
<evidence type="ECO:0008006" key="4">
    <source>
        <dbReference type="Google" id="ProtNLM"/>
    </source>
</evidence>
<keyword evidence="1" id="KW-1133">Transmembrane helix</keyword>